<gene>
    <name evidence="3" type="ORF">GM661_10270</name>
</gene>
<dbReference type="Pfam" id="PF07670">
    <property type="entry name" value="Gate"/>
    <property type="match status" value="1"/>
</dbReference>
<dbReference type="KEGG" id="ifn:GM661_10270"/>
<keyword evidence="1" id="KW-0812">Transmembrane</keyword>
<dbReference type="AlphaFoldDB" id="A0A8A7K9A8"/>
<evidence type="ECO:0000259" key="2">
    <source>
        <dbReference type="Pfam" id="PF07670"/>
    </source>
</evidence>
<evidence type="ECO:0000256" key="1">
    <source>
        <dbReference type="SAM" id="Phobius"/>
    </source>
</evidence>
<evidence type="ECO:0000313" key="3">
    <source>
        <dbReference type="EMBL" id="QTL98336.1"/>
    </source>
</evidence>
<organism evidence="3 4">
    <name type="scientific">Iocasia fonsfrigidae</name>
    <dbReference type="NCBI Taxonomy" id="2682810"/>
    <lineage>
        <taxon>Bacteria</taxon>
        <taxon>Bacillati</taxon>
        <taxon>Bacillota</taxon>
        <taxon>Clostridia</taxon>
        <taxon>Halanaerobiales</taxon>
        <taxon>Halanaerobiaceae</taxon>
        <taxon>Iocasia</taxon>
    </lineage>
</organism>
<sequence length="193" mass="20817">MINYLWLGLIITGFIVGGITGQIDKVSEAIFQGAEDSVRLTIDLLGPIALWLGIMNIAQKSGFTQLLGRLIKPLINLIFPGIPDGHPARGAIVLNMVANMLGLGNSATPLGIKAMQELQDINPKKERASFAMCTLLALNTSSITIIPATIISLRVACNSNNPTIIIVSSIFATSISTVTALFFDRFFRVFTRE</sequence>
<keyword evidence="4" id="KW-1185">Reference proteome</keyword>
<keyword evidence="1" id="KW-0472">Membrane</keyword>
<dbReference type="EMBL" id="CP046640">
    <property type="protein sequence ID" value="QTL98336.1"/>
    <property type="molecule type" value="Genomic_DNA"/>
</dbReference>
<feature type="transmembrane region" description="Helical" evidence="1">
    <location>
        <begin position="128"/>
        <end position="151"/>
    </location>
</feature>
<proteinExistence type="predicted"/>
<accession>A0A8A7K9A8</accession>
<dbReference type="InterPro" id="IPR011642">
    <property type="entry name" value="Gate_dom"/>
</dbReference>
<name>A0A8A7K9A8_9FIRM</name>
<feature type="transmembrane region" description="Helical" evidence="1">
    <location>
        <begin position="37"/>
        <end position="58"/>
    </location>
</feature>
<dbReference type="Proteomes" id="UP000665020">
    <property type="component" value="Chromosome"/>
</dbReference>
<feature type="domain" description="Nucleoside transporter/FeoB GTPase Gate" evidence="2">
    <location>
        <begin position="43"/>
        <end position="152"/>
    </location>
</feature>
<reference evidence="3" key="1">
    <citation type="submission" date="2019-12" db="EMBL/GenBank/DDBJ databases">
        <authorList>
            <person name="zhang j."/>
            <person name="sun C.M."/>
        </authorList>
    </citation>
    <scope>NUCLEOTIDE SEQUENCE</scope>
    <source>
        <strain evidence="3">NS-1</strain>
    </source>
</reference>
<evidence type="ECO:0000313" key="4">
    <source>
        <dbReference type="Proteomes" id="UP000665020"/>
    </source>
</evidence>
<dbReference type="RefSeq" id="WP_230866777.1">
    <property type="nucleotide sequence ID" value="NZ_CP046640.1"/>
</dbReference>
<protein>
    <submittedName>
        <fullName evidence="3">Nucleoside recognition protein</fullName>
    </submittedName>
</protein>
<feature type="transmembrane region" description="Helical" evidence="1">
    <location>
        <begin position="163"/>
        <end position="183"/>
    </location>
</feature>
<keyword evidence="1" id="KW-1133">Transmembrane helix</keyword>